<dbReference type="SUPFAM" id="SSF52540">
    <property type="entry name" value="P-loop containing nucleoside triphosphate hydrolases"/>
    <property type="match status" value="1"/>
</dbReference>
<evidence type="ECO:0000256" key="1">
    <source>
        <dbReference type="ARBA" id="ARBA00005446"/>
    </source>
</evidence>
<evidence type="ECO:0000256" key="7">
    <source>
        <dbReference type="ARBA" id="ARBA00023235"/>
    </source>
</evidence>
<evidence type="ECO:0000256" key="4">
    <source>
        <dbReference type="ARBA" id="ARBA00022806"/>
    </source>
</evidence>
<dbReference type="InterPro" id="IPR001650">
    <property type="entry name" value="Helicase_C-like"/>
</dbReference>
<keyword evidence="6" id="KW-0238">DNA-binding</keyword>
<keyword evidence="3" id="KW-0378">Hydrolase</keyword>
<comment type="caution">
    <text evidence="12">The sequence shown here is derived from an EMBL/GenBank/DDBJ whole genome shotgun (WGS) entry which is preliminary data.</text>
</comment>
<dbReference type="Pfam" id="PF00270">
    <property type="entry name" value="DEAD"/>
    <property type="match status" value="1"/>
</dbReference>
<evidence type="ECO:0000256" key="3">
    <source>
        <dbReference type="ARBA" id="ARBA00022801"/>
    </source>
</evidence>
<dbReference type="PANTHER" id="PTHR13710">
    <property type="entry name" value="DNA HELICASE RECQ FAMILY MEMBER"/>
    <property type="match status" value="1"/>
</dbReference>
<reference evidence="12" key="2">
    <citation type="submission" date="2020-08" db="EMBL/GenBank/DDBJ databases">
        <authorList>
            <person name="Chen M."/>
            <person name="Teng W."/>
            <person name="Zhao L."/>
            <person name="Hu C."/>
            <person name="Zhou Y."/>
            <person name="Han B."/>
            <person name="Song L."/>
            <person name="Shu W."/>
        </authorList>
    </citation>
    <scope>NUCLEOTIDE SEQUENCE</scope>
    <source>
        <strain evidence="12">FACHB-1277</strain>
    </source>
</reference>
<comment type="catalytic activity">
    <reaction evidence="8">
        <text>Couples ATP hydrolysis with the unwinding of duplex DNA by translocating in the 3'-5' direction.</text>
        <dbReference type="EC" id="5.6.2.4"/>
    </reaction>
</comment>
<organism evidence="12 13">
    <name type="scientific">Pseudanabaena cinerea FACHB-1277</name>
    <dbReference type="NCBI Taxonomy" id="2949581"/>
    <lineage>
        <taxon>Bacteria</taxon>
        <taxon>Bacillati</taxon>
        <taxon>Cyanobacteriota</taxon>
        <taxon>Cyanophyceae</taxon>
        <taxon>Pseudanabaenales</taxon>
        <taxon>Pseudanabaenaceae</taxon>
        <taxon>Pseudanabaena</taxon>
        <taxon>Pseudanabaena cinerea</taxon>
    </lineage>
</organism>
<accession>A0A926UQ58</accession>
<comment type="similarity">
    <text evidence="1">Belongs to the helicase family. RecQ subfamily.</text>
</comment>
<dbReference type="PROSITE" id="PS51194">
    <property type="entry name" value="HELICASE_CTER"/>
    <property type="match status" value="1"/>
</dbReference>
<evidence type="ECO:0000256" key="2">
    <source>
        <dbReference type="ARBA" id="ARBA00022741"/>
    </source>
</evidence>
<dbReference type="InterPro" id="IPR004589">
    <property type="entry name" value="DNA_helicase_ATP-dep_RecQ"/>
</dbReference>
<feature type="domain" description="Helicase ATP-binding" evidence="10">
    <location>
        <begin position="36"/>
        <end position="210"/>
    </location>
</feature>
<gene>
    <name evidence="12" type="ORF">H6F44_03685</name>
</gene>
<feature type="domain" description="Helicase C-terminal" evidence="11">
    <location>
        <begin position="234"/>
        <end position="382"/>
    </location>
</feature>
<dbReference type="AlphaFoldDB" id="A0A926UQ58"/>
<dbReference type="GO" id="GO:0043138">
    <property type="term" value="F:3'-5' DNA helicase activity"/>
    <property type="evidence" value="ECO:0007669"/>
    <property type="project" value="UniProtKB-EC"/>
</dbReference>
<dbReference type="InterPro" id="IPR014001">
    <property type="entry name" value="Helicase_ATP-bd"/>
</dbReference>
<dbReference type="GO" id="GO:0016787">
    <property type="term" value="F:hydrolase activity"/>
    <property type="evidence" value="ECO:0007669"/>
    <property type="project" value="UniProtKB-KW"/>
</dbReference>
<dbReference type="Pfam" id="PF00271">
    <property type="entry name" value="Helicase_C"/>
    <property type="match status" value="1"/>
</dbReference>
<evidence type="ECO:0000256" key="9">
    <source>
        <dbReference type="ARBA" id="ARBA00034808"/>
    </source>
</evidence>
<keyword evidence="5" id="KW-0067">ATP-binding</keyword>
<dbReference type="GO" id="GO:0043590">
    <property type="term" value="C:bacterial nucleoid"/>
    <property type="evidence" value="ECO:0007669"/>
    <property type="project" value="TreeGrafter"/>
</dbReference>
<evidence type="ECO:0000313" key="13">
    <source>
        <dbReference type="Proteomes" id="UP000631421"/>
    </source>
</evidence>
<keyword evidence="2" id="KW-0547">Nucleotide-binding</keyword>
<protein>
    <recommendedName>
        <fullName evidence="9">DNA 3'-5' helicase</fullName>
        <ecNumber evidence="9">5.6.2.4</ecNumber>
    </recommendedName>
</protein>
<dbReference type="Gene3D" id="3.40.50.300">
    <property type="entry name" value="P-loop containing nucleotide triphosphate hydrolases"/>
    <property type="match status" value="2"/>
</dbReference>
<dbReference type="SMART" id="SM00487">
    <property type="entry name" value="DEXDc"/>
    <property type="match status" value="1"/>
</dbReference>
<dbReference type="EMBL" id="JACJPY010000006">
    <property type="protein sequence ID" value="MBD2149229.1"/>
    <property type="molecule type" value="Genomic_DNA"/>
</dbReference>
<dbReference type="Proteomes" id="UP000631421">
    <property type="component" value="Unassembled WGS sequence"/>
</dbReference>
<keyword evidence="4 12" id="KW-0347">Helicase</keyword>
<reference evidence="12" key="1">
    <citation type="journal article" date="2015" name="ISME J.">
        <title>Draft Genome Sequence of Streptomyces incarnatus NRRL8089, which Produces the Nucleoside Antibiotic Sinefungin.</title>
        <authorList>
            <person name="Oshima K."/>
            <person name="Hattori M."/>
            <person name="Shimizu H."/>
            <person name="Fukuda K."/>
            <person name="Nemoto M."/>
            <person name="Inagaki K."/>
            <person name="Tamura T."/>
        </authorList>
    </citation>
    <scope>NUCLEOTIDE SEQUENCE</scope>
    <source>
        <strain evidence="12">FACHB-1277</strain>
    </source>
</reference>
<dbReference type="GO" id="GO:0005524">
    <property type="term" value="F:ATP binding"/>
    <property type="evidence" value="ECO:0007669"/>
    <property type="project" value="UniProtKB-KW"/>
</dbReference>
<evidence type="ECO:0000313" key="12">
    <source>
        <dbReference type="EMBL" id="MBD2149229.1"/>
    </source>
</evidence>
<evidence type="ECO:0000256" key="8">
    <source>
        <dbReference type="ARBA" id="ARBA00034617"/>
    </source>
</evidence>
<dbReference type="GO" id="GO:0006281">
    <property type="term" value="P:DNA repair"/>
    <property type="evidence" value="ECO:0007669"/>
    <property type="project" value="TreeGrafter"/>
</dbReference>
<dbReference type="CDD" id="cd17920">
    <property type="entry name" value="DEXHc_RecQ"/>
    <property type="match status" value="1"/>
</dbReference>
<keyword evidence="13" id="KW-1185">Reference proteome</keyword>
<keyword evidence="7" id="KW-0413">Isomerase</keyword>
<dbReference type="GO" id="GO:0009378">
    <property type="term" value="F:four-way junction helicase activity"/>
    <property type="evidence" value="ECO:0007669"/>
    <property type="project" value="TreeGrafter"/>
</dbReference>
<dbReference type="PANTHER" id="PTHR13710:SF105">
    <property type="entry name" value="ATP-DEPENDENT DNA HELICASE Q1"/>
    <property type="match status" value="1"/>
</dbReference>
<dbReference type="GO" id="GO:0030894">
    <property type="term" value="C:replisome"/>
    <property type="evidence" value="ECO:0007669"/>
    <property type="project" value="TreeGrafter"/>
</dbReference>
<evidence type="ECO:0000256" key="5">
    <source>
        <dbReference type="ARBA" id="ARBA00022840"/>
    </source>
</evidence>
<dbReference type="EC" id="5.6.2.4" evidence="9"/>
<dbReference type="GO" id="GO:0003677">
    <property type="term" value="F:DNA binding"/>
    <property type="evidence" value="ECO:0007669"/>
    <property type="project" value="UniProtKB-KW"/>
</dbReference>
<dbReference type="InterPro" id="IPR027417">
    <property type="entry name" value="P-loop_NTPase"/>
</dbReference>
<evidence type="ECO:0000259" key="10">
    <source>
        <dbReference type="PROSITE" id="PS51192"/>
    </source>
</evidence>
<evidence type="ECO:0000259" key="11">
    <source>
        <dbReference type="PROSITE" id="PS51194"/>
    </source>
</evidence>
<sequence length="512" mass="58654">MTNQPSEISQELAHVEATLQRVWGYSSLRPAQHQVVSSLLQGRDCLAIMATGGGKSICFQLPALLNDGLTIVVSPLLALMEDQVQDLRSRNLAAACLHSNLSQPERRHILQNLTSLRLLYVSPETLLSTPIWERLRDRRLHIRGLMIDEAHCLVQWGDSFRPSYRRLGAVRSALMREHDDRAISLAAFTATADHHTATELQKCLEMRNPELVRTSPYRPHLRLDVAIAWTPAGRKAKALKFIRDRPRQSGLIYVRSRRDAEEISQWLQALNLPTAAYHAGLPPQERRYIEQAWLNNQYPFVICTSAFGLGINKPDTRWVLHFHPPLTLSEYIQEIGRAGRDDLPAEALMLVSEPTGWLDDSDRQRINFFLQQQQKTQQQALAMLERLPRQGTATGLKPDAAIALGLLHRAGYLQWHSPFEYEILGNMQTRKRELVKKLQLNDAEQAISQMQEYINLRGFPDQDHQKLKCNLKNHLKKYLKPNLNDLSRDRWAFLLNSFGFEQESKLLLESKS</sequence>
<dbReference type="PROSITE" id="PS51192">
    <property type="entry name" value="HELICASE_ATP_BIND_1"/>
    <property type="match status" value="1"/>
</dbReference>
<dbReference type="SMART" id="SM00490">
    <property type="entry name" value="HELICc"/>
    <property type="match status" value="1"/>
</dbReference>
<proteinExistence type="inferred from homology"/>
<dbReference type="GO" id="GO:0005737">
    <property type="term" value="C:cytoplasm"/>
    <property type="evidence" value="ECO:0007669"/>
    <property type="project" value="TreeGrafter"/>
</dbReference>
<name>A0A926UQ58_9CYAN</name>
<dbReference type="NCBIfam" id="TIGR00614">
    <property type="entry name" value="recQ_fam"/>
    <property type="match status" value="1"/>
</dbReference>
<evidence type="ECO:0000256" key="6">
    <source>
        <dbReference type="ARBA" id="ARBA00023125"/>
    </source>
</evidence>
<dbReference type="InterPro" id="IPR011545">
    <property type="entry name" value="DEAD/DEAH_box_helicase_dom"/>
</dbReference>
<dbReference type="GO" id="GO:0006310">
    <property type="term" value="P:DNA recombination"/>
    <property type="evidence" value="ECO:0007669"/>
    <property type="project" value="InterPro"/>
</dbReference>